<dbReference type="EMBL" id="FONW01000004">
    <property type="protein sequence ID" value="SFF29283.1"/>
    <property type="molecule type" value="Genomic_DNA"/>
</dbReference>
<organism evidence="11 12">
    <name type="scientific">Sunxiuqinia elliptica</name>
    <dbReference type="NCBI Taxonomy" id="655355"/>
    <lineage>
        <taxon>Bacteria</taxon>
        <taxon>Pseudomonadati</taxon>
        <taxon>Bacteroidota</taxon>
        <taxon>Bacteroidia</taxon>
        <taxon>Marinilabiliales</taxon>
        <taxon>Prolixibacteraceae</taxon>
        <taxon>Sunxiuqinia</taxon>
    </lineage>
</organism>
<keyword evidence="6" id="KW-0732">Signal</keyword>
<sequence length="313" mass="35927">MSTFLKTCLFLSFLLIGIVGNGQDKEMPAENSHCLSCHANQTYSFFNEWLEVETKRMMNPFYIIDSTMMAVGVHGTFRCTDCHSADYETYPHNAELKLEPLATCIDCHGGDDTYADYQFDKIEEEFHKSVHFQTSGESFSCSKCHNQHYYQATARNSSKVSEIVTYNNNMCLSCHDNVLKFQTVSSEENPQLSQVHDWLPNQELHFQNVRCIECHTVVVDSFLVSHNILPKEEALRNCNDCHSSNSLLKASLYKYQNLQARSEDGELSNLIRNESYVIGANQNPLMRLLSFIIFGMTLVAIAIHWIFRIVKRK</sequence>
<keyword evidence="9" id="KW-1133">Transmembrane helix</keyword>
<evidence type="ECO:0000256" key="7">
    <source>
        <dbReference type="ARBA" id="ARBA00022982"/>
    </source>
</evidence>
<keyword evidence="9" id="KW-0472">Membrane</keyword>
<dbReference type="GO" id="GO:0016491">
    <property type="term" value="F:oxidoreductase activity"/>
    <property type="evidence" value="ECO:0007669"/>
    <property type="project" value="TreeGrafter"/>
</dbReference>
<dbReference type="PANTHER" id="PTHR35038">
    <property type="entry name" value="DISSIMILATORY SULFITE REDUCTASE SIRA"/>
    <property type="match status" value="1"/>
</dbReference>
<evidence type="ECO:0000256" key="4">
    <source>
        <dbReference type="ARBA" id="ARBA00022617"/>
    </source>
</evidence>
<keyword evidence="7" id="KW-0249">Electron transport</keyword>
<feature type="domain" description="Tetrahaem cytochrome" evidence="10">
    <location>
        <begin position="77"/>
        <end position="151"/>
    </location>
</feature>
<evidence type="ECO:0000256" key="2">
    <source>
        <dbReference type="ARBA" id="ARBA00004196"/>
    </source>
</evidence>
<dbReference type="SUPFAM" id="SSF48695">
    <property type="entry name" value="Multiheme cytochromes"/>
    <property type="match status" value="1"/>
</dbReference>
<evidence type="ECO:0000256" key="5">
    <source>
        <dbReference type="ARBA" id="ARBA00022723"/>
    </source>
</evidence>
<dbReference type="GO" id="GO:0046872">
    <property type="term" value="F:metal ion binding"/>
    <property type="evidence" value="ECO:0007669"/>
    <property type="project" value="UniProtKB-KW"/>
</dbReference>
<protein>
    <submittedName>
        <fullName evidence="11">Cytochrome c3</fullName>
    </submittedName>
</protein>
<dbReference type="InterPro" id="IPR051829">
    <property type="entry name" value="Multiheme_Cytochr_ET"/>
</dbReference>
<keyword evidence="8" id="KW-0408">Iron</keyword>
<dbReference type="Pfam" id="PF14537">
    <property type="entry name" value="Cytochrom_c3_2"/>
    <property type="match status" value="1"/>
</dbReference>
<dbReference type="InterPro" id="IPR036280">
    <property type="entry name" value="Multihaem_cyt_sf"/>
</dbReference>
<dbReference type="AlphaFoldDB" id="A0A1I2HIP7"/>
<keyword evidence="12" id="KW-1185">Reference proteome</keyword>
<dbReference type="Gene3D" id="1.10.780.10">
    <property type="entry name" value="Hydroxylamine Oxidoreductase, Chain A, domain 1"/>
    <property type="match status" value="1"/>
</dbReference>
<dbReference type="STRING" id="655355.SAMN05216283_104102"/>
<evidence type="ECO:0000256" key="8">
    <source>
        <dbReference type="ARBA" id="ARBA00023004"/>
    </source>
</evidence>
<name>A0A1I2HIP7_9BACT</name>
<dbReference type="InterPro" id="IPR012286">
    <property type="entry name" value="Tetrahaem_cytochrome"/>
</dbReference>
<evidence type="ECO:0000313" key="11">
    <source>
        <dbReference type="EMBL" id="SFF29283.1"/>
    </source>
</evidence>
<evidence type="ECO:0000256" key="9">
    <source>
        <dbReference type="SAM" id="Phobius"/>
    </source>
</evidence>
<dbReference type="GO" id="GO:0030313">
    <property type="term" value="C:cell envelope"/>
    <property type="evidence" value="ECO:0007669"/>
    <property type="project" value="UniProtKB-SubCell"/>
</dbReference>
<proteinExistence type="predicted"/>
<comment type="subcellular location">
    <subcellularLocation>
        <location evidence="2">Cell envelope</location>
    </subcellularLocation>
</comment>
<evidence type="ECO:0000259" key="10">
    <source>
        <dbReference type="Pfam" id="PF14537"/>
    </source>
</evidence>
<dbReference type="Gene3D" id="3.90.10.10">
    <property type="entry name" value="Cytochrome C3"/>
    <property type="match status" value="1"/>
</dbReference>
<accession>A0A1I2HIP7</accession>
<reference evidence="11 12" key="1">
    <citation type="submission" date="2016-10" db="EMBL/GenBank/DDBJ databases">
        <authorList>
            <person name="de Groot N.N."/>
        </authorList>
    </citation>
    <scope>NUCLEOTIDE SEQUENCE [LARGE SCALE GENOMIC DNA]</scope>
    <source>
        <strain evidence="11 12">CGMCC 1.9156</strain>
    </source>
</reference>
<keyword evidence="5" id="KW-0479">Metal-binding</keyword>
<evidence type="ECO:0000256" key="1">
    <source>
        <dbReference type="ARBA" id="ARBA00001926"/>
    </source>
</evidence>
<gene>
    <name evidence="11" type="ORF">SAMN05216283_104102</name>
</gene>
<keyword evidence="4" id="KW-0349">Heme</keyword>
<comment type="cofactor">
    <cofactor evidence="1">
        <name>heme c</name>
        <dbReference type="ChEBI" id="CHEBI:61717"/>
    </cofactor>
</comment>
<evidence type="ECO:0000256" key="6">
    <source>
        <dbReference type="ARBA" id="ARBA00022729"/>
    </source>
</evidence>
<evidence type="ECO:0000256" key="3">
    <source>
        <dbReference type="ARBA" id="ARBA00022448"/>
    </source>
</evidence>
<keyword evidence="3" id="KW-0813">Transport</keyword>
<dbReference type="PANTHER" id="PTHR35038:SF6">
    <property type="entry name" value="SURFACE LOCALIZED DECAHEME CYTOCHROME C LIPOPROTEIN"/>
    <property type="match status" value="1"/>
</dbReference>
<dbReference type="Proteomes" id="UP000198964">
    <property type="component" value="Unassembled WGS sequence"/>
</dbReference>
<evidence type="ECO:0000313" key="12">
    <source>
        <dbReference type="Proteomes" id="UP000198964"/>
    </source>
</evidence>
<feature type="transmembrane region" description="Helical" evidence="9">
    <location>
        <begin position="285"/>
        <end position="307"/>
    </location>
</feature>
<keyword evidence="9" id="KW-0812">Transmembrane</keyword>